<dbReference type="RefSeq" id="WP_307203134.1">
    <property type="nucleotide sequence ID" value="NZ_JAUSSU010000003.1"/>
</dbReference>
<feature type="domain" description="Beta-galactosidase C-terminal" evidence="11">
    <location>
        <begin position="639"/>
        <end position="693"/>
    </location>
</feature>
<evidence type="ECO:0000259" key="10">
    <source>
        <dbReference type="Pfam" id="PF08532"/>
    </source>
</evidence>
<dbReference type="Proteomes" id="UP001229346">
    <property type="component" value="Unassembled WGS sequence"/>
</dbReference>
<dbReference type="InterPro" id="IPR003476">
    <property type="entry name" value="Glyco_hydro_42"/>
</dbReference>
<dbReference type="PANTHER" id="PTHR36447">
    <property type="entry name" value="BETA-GALACTOSIDASE GANA"/>
    <property type="match status" value="1"/>
</dbReference>
<dbReference type="Gene3D" id="2.60.40.1180">
    <property type="entry name" value="Golgi alpha-mannosidase II"/>
    <property type="match status" value="1"/>
</dbReference>
<evidence type="ECO:0000256" key="6">
    <source>
        <dbReference type="ARBA" id="ARBA00022833"/>
    </source>
</evidence>
<dbReference type="PANTHER" id="PTHR36447:SF2">
    <property type="entry name" value="BETA-GALACTOSIDASE YESZ"/>
    <property type="match status" value="1"/>
</dbReference>
<organism evidence="12 13">
    <name type="scientific">Paenibacillus harenae</name>
    <dbReference type="NCBI Taxonomy" id="306543"/>
    <lineage>
        <taxon>Bacteria</taxon>
        <taxon>Bacillati</taxon>
        <taxon>Bacillota</taxon>
        <taxon>Bacilli</taxon>
        <taxon>Bacillales</taxon>
        <taxon>Paenibacillaceae</taxon>
        <taxon>Paenibacillus</taxon>
    </lineage>
</organism>
<dbReference type="InterPro" id="IPR013529">
    <property type="entry name" value="Glyco_hydro_42_N"/>
</dbReference>
<dbReference type="InterPro" id="IPR017853">
    <property type="entry name" value="GH"/>
</dbReference>
<accession>A0ABT9TYG7</accession>
<dbReference type="InterPro" id="IPR029062">
    <property type="entry name" value="Class_I_gatase-like"/>
</dbReference>
<dbReference type="InterPro" id="IPR013780">
    <property type="entry name" value="Glyco_hydro_b"/>
</dbReference>
<evidence type="ECO:0000259" key="11">
    <source>
        <dbReference type="Pfam" id="PF08533"/>
    </source>
</evidence>
<gene>
    <name evidence="12" type="ORF">J2T15_001788</name>
</gene>
<proteinExistence type="inferred from homology"/>
<dbReference type="Pfam" id="PF02449">
    <property type="entry name" value="Glyco_hydro_42"/>
    <property type="match status" value="1"/>
</dbReference>
<feature type="domain" description="Glycoside hydrolase family 42 N-terminal" evidence="9">
    <location>
        <begin position="21"/>
        <end position="399"/>
    </location>
</feature>
<comment type="similarity">
    <text evidence="2 8">Belongs to the glycosyl hydrolase 42 family.</text>
</comment>
<sequence>MNTTGINNHADALEEFKLGVCYYPEHWPESLWEDDYRRMREIGFSIIRVAEFAWSIFEPKEGEFEFGLFDRALDLAHKHGLKVILGTPTATPPAWLTHRYPEVLNATVEGVVMQHGLRRHYNYSSPKYRELSAIITRKMAERYKDHPAVIGWQIDNEFNCEMGEFYAEADHKAFRAWVKDKYKTLDKLNEAWGTVFWSQTYSDWEQVFLPRIVPGGKQPNPHLALDEKRFISDNTISFAKVQADVLREVAPNHWVTTNGMFGHLNNHQMNDELLDFFSYDSYPQFSTIYFDPNEVNPLADRGWSQSLSAVRSISPQFCIMEQQSGPGGWVNKMDMPSPKPGQMRLWTYQSIAHGANMVLYFRWRTAAFGTEMYWHGLNDYHNQPNRRIREAGQIGAELALSGNRIASTRYKADIALVRDYDNEWDGETDVWHGPFAWASGKAWFKALQYRHIPSDTLFMGAKTTLADLQRYKALVYPHPTIMRDETAALLEQYTRAGGIVIFGCRTGYKDERGQCYMRPFPGAAAGLCGISVEEFTMVKGTRAPVSMTWERRSASGETVVTGADSFNDVLLPEADTVEVLARYASDHYAGKPAVTRNRLGEGEAWYFGAVFNDAAADQIIDLIGLESPAQEWLQLPMQVELAIREGESGPLHFLLNYSEQPAVVTIGQPKTDLLTGQQVSGEVTIEGFGVVLLS</sequence>
<evidence type="ECO:0000313" key="12">
    <source>
        <dbReference type="EMBL" id="MDQ0112353.1"/>
    </source>
</evidence>
<dbReference type="SUPFAM" id="SSF52317">
    <property type="entry name" value="Class I glutamine amidotransferase-like"/>
    <property type="match status" value="1"/>
</dbReference>
<dbReference type="Gene3D" id="3.20.20.80">
    <property type="entry name" value="Glycosidases"/>
    <property type="match status" value="1"/>
</dbReference>
<dbReference type="InterPro" id="IPR013739">
    <property type="entry name" value="Beta_galactosidase_C"/>
</dbReference>
<dbReference type="InterPro" id="IPR013738">
    <property type="entry name" value="Beta_galactosidase_Trimer"/>
</dbReference>
<keyword evidence="4" id="KW-0479">Metal-binding</keyword>
<reference evidence="12 13" key="1">
    <citation type="submission" date="2023-07" db="EMBL/GenBank/DDBJ databases">
        <title>Sorghum-associated microbial communities from plants grown in Nebraska, USA.</title>
        <authorList>
            <person name="Schachtman D."/>
        </authorList>
    </citation>
    <scope>NUCLEOTIDE SEQUENCE [LARGE SCALE GENOMIC DNA]</scope>
    <source>
        <strain evidence="12 13">CC482</strain>
    </source>
</reference>
<evidence type="ECO:0000256" key="4">
    <source>
        <dbReference type="ARBA" id="ARBA00022723"/>
    </source>
</evidence>
<evidence type="ECO:0000256" key="3">
    <source>
        <dbReference type="ARBA" id="ARBA00012756"/>
    </source>
</evidence>
<dbReference type="CDD" id="cd03143">
    <property type="entry name" value="A4_beta-galactosidase_middle_domain"/>
    <property type="match status" value="1"/>
</dbReference>
<protein>
    <recommendedName>
        <fullName evidence="3 8">Beta-galactosidase</fullName>
        <shortName evidence="8">Beta-gal</shortName>
        <ecNumber evidence="3 8">3.2.1.23</ecNumber>
    </recommendedName>
</protein>
<feature type="domain" description="Beta-galactosidase trimerisation" evidence="10">
    <location>
        <begin position="412"/>
        <end position="621"/>
    </location>
</feature>
<dbReference type="GO" id="GO:0004565">
    <property type="term" value="F:beta-galactosidase activity"/>
    <property type="evidence" value="ECO:0007669"/>
    <property type="project" value="UniProtKB-EC"/>
</dbReference>
<dbReference type="EC" id="3.2.1.23" evidence="3 8"/>
<name>A0ABT9TYG7_PAEHA</name>
<evidence type="ECO:0000256" key="1">
    <source>
        <dbReference type="ARBA" id="ARBA00001412"/>
    </source>
</evidence>
<evidence type="ECO:0000256" key="8">
    <source>
        <dbReference type="PIRNR" id="PIRNR001084"/>
    </source>
</evidence>
<comment type="catalytic activity">
    <reaction evidence="1 8">
        <text>Hydrolysis of terminal non-reducing beta-D-galactose residues in beta-D-galactosides.</text>
        <dbReference type="EC" id="3.2.1.23"/>
    </reaction>
</comment>
<keyword evidence="5 8" id="KW-0378">Hydrolase</keyword>
<keyword evidence="6" id="KW-0862">Zinc</keyword>
<dbReference type="Gene3D" id="3.40.50.880">
    <property type="match status" value="1"/>
</dbReference>
<dbReference type="Pfam" id="PF08533">
    <property type="entry name" value="Glyco_hydro_42C"/>
    <property type="match status" value="1"/>
</dbReference>
<evidence type="ECO:0000313" key="13">
    <source>
        <dbReference type="Proteomes" id="UP001229346"/>
    </source>
</evidence>
<dbReference type="Pfam" id="PF08532">
    <property type="entry name" value="Glyco_hydro_42M"/>
    <property type="match status" value="1"/>
</dbReference>
<dbReference type="EMBL" id="JAUSSU010000003">
    <property type="protein sequence ID" value="MDQ0112353.1"/>
    <property type="molecule type" value="Genomic_DNA"/>
</dbReference>
<dbReference type="PIRSF" id="PIRSF001084">
    <property type="entry name" value="B-galactosidase"/>
    <property type="match status" value="1"/>
</dbReference>
<evidence type="ECO:0000256" key="5">
    <source>
        <dbReference type="ARBA" id="ARBA00022801"/>
    </source>
</evidence>
<comment type="caution">
    <text evidence="12">The sequence shown here is derived from an EMBL/GenBank/DDBJ whole genome shotgun (WGS) entry which is preliminary data.</text>
</comment>
<evidence type="ECO:0000256" key="7">
    <source>
        <dbReference type="ARBA" id="ARBA00023295"/>
    </source>
</evidence>
<evidence type="ECO:0000256" key="2">
    <source>
        <dbReference type="ARBA" id="ARBA00005940"/>
    </source>
</evidence>
<evidence type="ECO:0000259" key="9">
    <source>
        <dbReference type="Pfam" id="PF02449"/>
    </source>
</evidence>
<keyword evidence="13" id="KW-1185">Reference proteome</keyword>
<keyword evidence="7 8" id="KW-0326">Glycosidase</keyword>
<dbReference type="SUPFAM" id="SSF51445">
    <property type="entry name" value="(Trans)glycosidases"/>
    <property type="match status" value="1"/>
</dbReference>